<name>A0ABR9XXC7_9STAP</name>
<protein>
    <submittedName>
        <fullName evidence="2">DUF2975 domain-containing protein</fullName>
    </submittedName>
</protein>
<evidence type="ECO:0000256" key="1">
    <source>
        <dbReference type="SAM" id="Phobius"/>
    </source>
</evidence>
<dbReference type="Pfam" id="PF11188">
    <property type="entry name" value="DUF2975"/>
    <property type="match status" value="1"/>
</dbReference>
<feature type="transmembrane region" description="Helical" evidence="1">
    <location>
        <begin position="95"/>
        <end position="116"/>
    </location>
</feature>
<keyword evidence="1" id="KW-1133">Transmembrane helix</keyword>
<reference evidence="2 3" key="1">
    <citation type="submission" date="2020-10" db="EMBL/GenBank/DDBJ databases">
        <title>Mouse Oral microbiota.</title>
        <authorList>
            <person name="Joseph S."/>
            <person name="Aduse-Opoku J."/>
        </authorList>
    </citation>
    <scope>NUCLEOTIDE SEQUENCE [LARGE SCALE GENOMIC DNA]</scope>
    <source>
        <strain evidence="2 3">19428wE5_W307</strain>
    </source>
</reference>
<gene>
    <name evidence="2" type="ORF">IR135_05200</name>
</gene>
<sequence length="161" mass="17712">MKAGKTVIKKTLVLRITLLITAAILILFGFLMGIQLFTSEGEVYAVVYIAVAVVWIDMILGLFIVYALNKLLTLIDRDEIFSSHTLTIMNRVQKLTLSIAIATIGLMPFFFTLAELDDAPGLVLFGAGIVFIPFAIHVLVVVLKETLSKAVSIKQENELTI</sequence>
<keyword evidence="1" id="KW-0472">Membrane</keyword>
<dbReference type="Proteomes" id="UP000647980">
    <property type="component" value="Unassembled WGS sequence"/>
</dbReference>
<dbReference type="InterPro" id="IPR021354">
    <property type="entry name" value="DUF2975"/>
</dbReference>
<evidence type="ECO:0000313" key="3">
    <source>
        <dbReference type="Proteomes" id="UP000647980"/>
    </source>
</evidence>
<comment type="caution">
    <text evidence="2">The sequence shown here is derived from an EMBL/GenBank/DDBJ whole genome shotgun (WGS) entry which is preliminary data.</text>
</comment>
<accession>A0ABR9XXC7</accession>
<dbReference type="EMBL" id="JADGLW010000003">
    <property type="protein sequence ID" value="MBF0753658.1"/>
    <property type="molecule type" value="Genomic_DNA"/>
</dbReference>
<feature type="transmembrane region" description="Helical" evidence="1">
    <location>
        <begin position="43"/>
        <end position="68"/>
    </location>
</feature>
<feature type="transmembrane region" description="Helical" evidence="1">
    <location>
        <begin position="12"/>
        <end position="37"/>
    </location>
</feature>
<keyword evidence="3" id="KW-1185">Reference proteome</keyword>
<evidence type="ECO:0000313" key="2">
    <source>
        <dbReference type="EMBL" id="MBF0753658.1"/>
    </source>
</evidence>
<keyword evidence="1" id="KW-0812">Transmembrane</keyword>
<feature type="transmembrane region" description="Helical" evidence="1">
    <location>
        <begin position="122"/>
        <end position="143"/>
    </location>
</feature>
<proteinExistence type="predicted"/>
<organism evidence="2 3">
    <name type="scientific">Jeotgalicoccus nanhaiensis</name>
    <dbReference type="NCBI Taxonomy" id="568603"/>
    <lineage>
        <taxon>Bacteria</taxon>
        <taxon>Bacillati</taxon>
        <taxon>Bacillota</taxon>
        <taxon>Bacilli</taxon>
        <taxon>Bacillales</taxon>
        <taxon>Staphylococcaceae</taxon>
        <taxon>Jeotgalicoccus</taxon>
    </lineage>
</organism>